<dbReference type="Gene3D" id="2.160.10.10">
    <property type="entry name" value="Hexapeptide repeat proteins"/>
    <property type="match status" value="1"/>
</dbReference>
<evidence type="ECO:0000256" key="3">
    <source>
        <dbReference type="ARBA" id="ARBA00022737"/>
    </source>
</evidence>
<evidence type="ECO:0000256" key="2">
    <source>
        <dbReference type="ARBA" id="ARBA00022679"/>
    </source>
</evidence>
<dbReference type="GO" id="GO:0005829">
    <property type="term" value="C:cytosol"/>
    <property type="evidence" value="ECO:0007669"/>
    <property type="project" value="TreeGrafter"/>
</dbReference>
<sequence>MMNNIQLKMKKVKYATKPLIRGKIKIWGNGKIILGSHVSFNSGKSYNPIGGDTQMILKTTAGSTIEIGDFTGISNAAIVCFDSITIGKHVKIGGSVKIYDTDFHHLNFLNRRARETDVPITKPVVLKDDCFIGAHSIILKGVTVGERSIVGAGSVVTKSIPDGEIWAGNPAKFIKKIEEI</sequence>
<reference evidence="5 6" key="1">
    <citation type="submission" date="2020-01" db="EMBL/GenBank/DDBJ databases">
        <title>Muricauda sediminis sp.nov. 40Bstr401.</title>
        <authorList>
            <person name="Xue Z."/>
            <person name="Zhu S."/>
            <person name="Ren N."/>
            <person name="Chen T."/>
            <person name="Chen X."/>
            <person name="Chen J."/>
            <person name="Yang J."/>
        </authorList>
    </citation>
    <scope>NUCLEOTIDE SEQUENCE [LARGE SCALE GENOMIC DNA]</scope>
    <source>
        <strain evidence="5 6">40Bstr401</strain>
    </source>
</reference>
<dbReference type="InterPro" id="IPR018357">
    <property type="entry name" value="Hexapep_transf_CS"/>
</dbReference>
<dbReference type="PANTHER" id="PTHR23416">
    <property type="entry name" value="SIALIC ACID SYNTHASE-RELATED"/>
    <property type="match status" value="1"/>
</dbReference>
<dbReference type="PANTHER" id="PTHR23416:SF23">
    <property type="entry name" value="ACETYLTRANSFERASE C18B11.09C-RELATED"/>
    <property type="match status" value="1"/>
</dbReference>
<name>A0A6I5KW86_9FLAO</name>
<dbReference type="InterPro" id="IPR001451">
    <property type="entry name" value="Hexapep"/>
</dbReference>
<comment type="caution">
    <text evidence="5">The sequence shown here is derived from an EMBL/GenBank/DDBJ whole genome shotgun (WGS) entry which is preliminary data.</text>
</comment>
<keyword evidence="3" id="KW-0677">Repeat</keyword>
<dbReference type="InterPro" id="IPR051159">
    <property type="entry name" value="Hexapeptide_acetyltransf"/>
</dbReference>
<proteinExistence type="inferred from homology"/>
<dbReference type="CDD" id="cd04647">
    <property type="entry name" value="LbH_MAT_like"/>
    <property type="match status" value="1"/>
</dbReference>
<dbReference type="Proteomes" id="UP000468707">
    <property type="component" value="Unassembled WGS sequence"/>
</dbReference>
<evidence type="ECO:0000313" key="6">
    <source>
        <dbReference type="Proteomes" id="UP000468707"/>
    </source>
</evidence>
<dbReference type="GO" id="GO:0008374">
    <property type="term" value="F:O-acyltransferase activity"/>
    <property type="evidence" value="ECO:0007669"/>
    <property type="project" value="TreeGrafter"/>
</dbReference>
<evidence type="ECO:0000256" key="1">
    <source>
        <dbReference type="ARBA" id="ARBA00007274"/>
    </source>
</evidence>
<dbReference type="InterPro" id="IPR011004">
    <property type="entry name" value="Trimer_LpxA-like_sf"/>
</dbReference>
<dbReference type="AlphaFoldDB" id="A0A6I5KW86"/>
<keyword evidence="2 5" id="KW-0808">Transferase</keyword>
<dbReference type="PROSITE" id="PS00101">
    <property type="entry name" value="HEXAPEP_TRANSFERASES"/>
    <property type="match status" value="1"/>
</dbReference>
<keyword evidence="6" id="KW-1185">Reference proteome</keyword>
<evidence type="ECO:0000313" key="5">
    <source>
        <dbReference type="EMBL" id="NDV42642.1"/>
    </source>
</evidence>
<dbReference type="EMBL" id="JAAAMI010000002">
    <property type="protein sequence ID" value="NDV42642.1"/>
    <property type="molecule type" value="Genomic_DNA"/>
</dbReference>
<evidence type="ECO:0000256" key="4">
    <source>
        <dbReference type="ARBA" id="ARBA00023315"/>
    </source>
</evidence>
<organism evidence="5 6">
    <name type="scientific">Flagellimonas sediminis</name>
    <dbReference type="NCBI Taxonomy" id="2696468"/>
    <lineage>
        <taxon>Bacteria</taxon>
        <taxon>Pseudomonadati</taxon>
        <taxon>Bacteroidota</taxon>
        <taxon>Flavobacteriia</taxon>
        <taxon>Flavobacteriales</taxon>
        <taxon>Flavobacteriaceae</taxon>
        <taxon>Flagellimonas</taxon>
    </lineage>
</organism>
<accession>A0A6I5KW86</accession>
<comment type="similarity">
    <text evidence="1">Belongs to the transferase hexapeptide repeat family.</text>
</comment>
<protein>
    <submittedName>
        <fullName evidence="5">Acyltransferase</fullName>
    </submittedName>
</protein>
<dbReference type="Pfam" id="PF14602">
    <property type="entry name" value="Hexapep_2"/>
    <property type="match status" value="1"/>
</dbReference>
<dbReference type="SUPFAM" id="SSF51161">
    <property type="entry name" value="Trimeric LpxA-like enzymes"/>
    <property type="match status" value="1"/>
</dbReference>
<gene>
    <name evidence="5" type="ORF">GTK07_04825</name>
</gene>
<keyword evidence="4 5" id="KW-0012">Acyltransferase</keyword>